<name>A0A1Y2G885_9FUNG</name>
<keyword evidence="1" id="KW-0812">Transmembrane</keyword>
<dbReference type="GeneID" id="33564125"/>
<dbReference type="EMBL" id="MCFF01000060">
    <property type="protein sequence ID" value="ORZ04076.1"/>
    <property type="molecule type" value="Genomic_DNA"/>
</dbReference>
<comment type="caution">
    <text evidence="2">The sequence shown here is derived from an EMBL/GenBank/DDBJ whole genome shotgun (WGS) entry which is preliminary data.</text>
</comment>
<dbReference type="InParanoid" id="A0A1Y2G885"/>
<organism evidence="2 3">
    <name type="scientific">Lobosporangium transversale</name>
    <dbReference type="NCBI Taxonomy" id="64571"/>
    <lineage>
        <taxon>Eukaryota</taxon>
        <taxon>Fungi</taxon>
        <taxon>Fungi incertae sedis</taxon>
        <taxon>Mucoromycota</taxon>
        <taxon>Mortierellomycotina</taxon>
        <taxon>Mortierellomycetes</taxon>
        <taxon>Mortierellales</taxon>
        <taxon>Mortierellaceae</taxon>
        <taxon>Lobosporangium</taxon>
    </lineage>
</organism>
<dbReference type="STRING" id="64571.A0A1Y2G885"/>
<keyword evidence="1" id="KW-0472">Membrane</keyword>
<protein>
    <recommendedName>
        <fullName evidence="4">AB hydrolase-1 domain-containing protein</fullName>
    </recommendedName>
</protein>
<gene>
    <name evidence="2" type="ORF">BCR41DRAFT_342309</name>
</gene>
<reference evidence="2 3" key="1">
    <citation type="submission" date="2016-07" db="EMBL/GenBank/DDBJ databases">
        <title>Pervasive Adenine N6-methylation of Active Genes in Fungi.</title>
        <authorList>
            <consortium name="DOE Joint Genome Institute"/>
            <person name="Mondo S.J."/>
            <person name="Dannebaum R.O."/>
            <person name="Kuo R.C."/>
            <person name="Labutti K."/>
            <person name="Haridas S."/>
            <person name="Kuo A."/>
            <person name="Salamov A."/>
            <person name="Ahrendt S.R."/>
            <person name="Lipzen A."/>
            <person name="Sullivan W."/>
            <person name="Andreopoulos W.B."/>
            <person name="Clum A."/>
            <person name="Lindquist E."/>
            <person name="Daum C."/>
            <person name="Ramamoorthy G.K."/>
            <person name="Gryganskyi A."/>
            <person name="Culley D."/>
            <person name="Magnuson J.K."/>
            <person name="James T.Y."/>
            <person name="O'Malley M.A."/>
            <person name="Stajich J.E."/>
            <person name="Spatafora J.W."/>
            <person name="Visel A."/>
            <person name="Grigoriev I.V."/>
        </authorList>
    </citation>
    <scope>NUCLEOTIDE SEQUENCE [LARGE SCALE GENOMIC DNA]</scope>
    <source>
        <strain evidence="2 3">NRRL 3116</strain>
    </source>
</reference>
<keyword evidence="3" id="KW-1185">Reference proteome</keyword>
<keyword evidence="1" id="KW-1133">Transmembrane helix</keyword>
<accession>A0A1Y2G885</accession>
<dbReference type="Proteomes" id="UP000193648">
    <property type="component" value="Unassembled WGS sequence"/>
</dbReference>
<evidence type="ECO:0000313" key="2">
    <source>
        <dbReference type="EMBL" id="ORZ04076.1"/>
    </source>
</evidence>
<evidence type="ECO:0000313" key="3">
    <source>
        <dbReference type="Proteomes" id="UP000193648"/>
    </source>
</evidence>
<dbReference type="InterPro" id="IPR029058">
    <property type="entry name" value="AB_hydrolase_fold"/>
</dbReference>
<dbReference type="Gene3D" id="3.40.50.1820">
    <property type="entry name" value="alpha/beta hydrolase"/>
    <property type="match status" value="1"/>
</dbReference>
<evidence type="ECO:0008006" key="4">
    <source>
        <dbReference type="Google" id="ProtNLM"/>
    </source>
</evidence>
<feature type="transmembrane region" description="Helical" evidence="1">
    <location>
        <begin position="347"/>
        <end position="367"/>
    </location>
</feature>
<proteinExistence type="predicted"/>
<dbReference type="RefSeq" id="XP_021876353.1">
    <property type="nucleotide sequence ID" value="XM_022022281.1"/>
</dbReference>
<evidence type="ECO:0000256" key="1">
    <source>
        <dbReference type="SAM" id="Phobius"/>
    </source>
</evidence>
<feature type="transmembrane region" description="Helical" evidence="1">
    <location>
        <begin position="408"/>
        <end position="433"/>
    </location>
</feature>
<feature type="transmembrane region" description="Helical" evidence="1">
    <location>
        <begin position="196"/>
        <end position="217"/>
    </location>
</feature>
<feature type="transmembrane region" description="Helical" evidence="1">
    <location>
        <begin position="12"/>
        <end position="35"/>
    </location>
</feature>
<dbReference type="PANTHER" id="PTHR37471:SF1">
    <property type="entry name" value="AB HYDROLASE-1 DOMAIN-CONTAINING PROTEIN"/>
    <property type="match status" value="1"/>
</dbReference>
<dbReference type="OrthoDB" id="6431331at2759"/>
<sequence>MIVDHLITRTGIRSLGLLIGAIVPMALSYFCYMLAYKESPFFILLDHLPLIIQLLNTDVSTLGHNDTGLLDLLRPFHQHLISEASISNISPSAAATHPSTTPIASAVSSALSAAKLTLKDTADVAAESIVHDLPSKVAHSLPSPIVNVFIAVLKYLDRHGYRDPKNIPGFQYLVALQPLMHFLKPVLNFLSSHRTLTAIVTMLHLWMAAELVFYILFLKKLKRLQTVDNVIQGIKSKAEREEIFQRCLETVEDGDGAKKWVECWFDTSRKKPARFEDIGRQNMVCWFVWALWATSVEQVTKEELLEAEQMIDTIERVKLIKFADGFNPNVKCIRPNLDPVVASHRPLIYYLLVWVANTLANVAFRALGFKGYTEQGSSHSSKLPNGTGRCPPDLAYWYRSPSSPQNEIPLVFIQGVGIGLAQYIYLIIALACISRPLILIEVPYISNKLVQTDCMTPDETYLAIKRILNRHSYQKATFMGHSLGTMLCAAVCRASSANTSDSIVAGLVLVDPICFLTHHSIARNFAYRIPTTACQLVIDLFASREIGTSWYIMRRFCWYQCIMFPIAWANRHQKPLPFQGKLSPVLPEKTRIFLSRKDSLLDMDKVAEYLRTQVGLVEGREEGELVMVEEMEHGEFMLHPSWIFRIVKAASES</sequence>
<dbReference type="SUPFAM" id="SSF53474">
    <property type="entry name" value="alpha/beta-Hydrolases"/>
    <property type="match status" value="1"/>
</dbReference>
<dbReference type="PANTHER" id="PTHR37471">
    <property type="entry name" value="UNNAMED PRODUCT"/>
    <property type="match status" value="1"/>
</dbReference>
<dbReference type="AlphaFoldDB" id="A0A1Y2G885"/>